<dbReference type="WBParaSite" id="L893_g21948.t1">
    <property type="protein sequence ID" value="L893_g21948.t1"/>
    <property type="gene ID" value="L893_g21948"/>
</dbReference>
<dbReference type="AlphaFoldDB" id="A0A1I7Z1S8"/>
<name>A0A1I7Z1S8_9BILA</name>
<sequence>MLWFCQPRFVLGNLVTLFSLRAIQLQIKCLAYGLKTQRPHHLISFRQPGMYLRVLVLLAVAFRCASSLPPFMLYSNTGDNSSYRDVKVSEPRTAVRPVKAVSIRCLLQREDWRQPIRLIYGGFWRGDNNDC</sequence>
<accession>A0A1I7Z1S8</accession>
<evidence type="ECO:0000313" key="1">
    <source>
        <dbReference type="Proteomes" id="UP000095287"/>
    </source>
</evidence>
<keyword evidence="1" id="KW-1185">Reference proteome</keyword>
<proteinExistence type="predicted"/>
<protein>
    <submittedName>
        <fullName evidence="2">Secreted protein</fullName>
    </submittedName>
</protein>
<dbReference type="Proteomes" id="UP000095287">
    <property type="component" value="Unplaced"/>
</dbReference>
<organism evidence="1 2">
    <name type="scientific">Steinernema glaseri</name>
    <dbReference type="NCBI Taxonomy" id="37863"/>
    <lineage>
        <taxon>Eukaryota</taxon>
        <taxon>Metazoa</taxon>
        <taxon>Ecdysozoa</taxon>
        <taxon>Nematoda</taxon>
        <taxon>Chromadorea</taxon>
        <taxon>Rhabditida</taxon>
        <taxon>Tylenchina</taxon>
        <taxon>Panagrolaimomorpha</taxon>
        <taxon>Strongyloidoidea</taxon>
        <taxon>Steinernematidae</taxon>
        <taxon>Steinernema</taxon>
    </lineage>
</organism>
<evidence type="ECO:0000313" key="2">
    <source>
        <dbReference type="WBParaSite" id="L893_g21948.t1"/>
    </source>
</evidence>
<reference evidence="2" key="1">
    <citation type="submission" date="2016-11" db="UniProtKB">
        <authorList>
            <consortium name="WormBaseParasite"/>
        </authorList>
    </citation>
    <scope>IDENTIFICATION</scope>
</reference>